<gene>
    <name evidence="2" type="ORF">IAC42_06360</name>
</gene>
<evidence type="ECO:0000259" key="1">
    <source>
        <dbReference type="Pfam" id="PF13380"/>
    </source>
</evidence>
<name>A0A9D9EB84_9SPIR</name>
<dbReference type="Proteomes" id="UP000823633">
    <property type="component" value="Unassembled WGS sequence"/>
</dbReference>
<evidence type="ECO:0000313" key="3">
    <source>
        <dbReference type="Proteomes" id="UP000823633"/>
    </source>
</evidence>
<feature type="domain" description="CoA-binding" evidence="1">
    <location>
        <begin position="11"/>
        <end position="111"/>
    </location>
</feature>
<dbReference type="SUPFAM" id="SSF51735">
    <property type="entry name" value="NAD(P)-binding Rossmann-fold domains"/>
    <property type="match status" value="1"/>
</dbReference>
<reference evidence="2" key="2">
    <citation type="journal article" date="2021" name="PeerJ">
        <title>Extensive microbial diversity within the chicken gut microbiome revealed by metagenomics and culture.</title>
        <authorList>
            <person name="Gilroy R."/>
            <person name="Ravi A."/>
            <person name="Getino M."/>
            <person name="Pursley I."/>
            <person name="Horton D.L."/>
            <person name="Alikhan N.F."/>
            <person name="Baker D."/>
            <person name="Gharbi K."/>
            <person name="Hall N."/>
            <person name="Watson M."/>
            <person name="Adriaenssens E.M."/>
            <person name="Foster-Nyarko E."/>
            <person name="Jarju S."/>
            <person name="Secka A."/>
            <person name="Antonio M."/>
            <person name="Oren A."/>
            <person name="Chaudhuri R.R."/>
            <person name="La Ragione R."/>
            <person name="Hildebrand F."/>
            <person name="Pallen M.J."/>
        </authorList>
    </citation>
    <scope>NUCLEOTIDE SEQUENCE</scope>
    <source>
        <strain evidence="2">11167</strain>
    </source>
</reference>
<dbReference type="InterPro" id="IPR036291">
    <property type="entry name" value="NAD(P)-bd_dom_sf"/>
</dbReference>
<sequence>MNIDELMDRKVFVVCGDTVNPQKYAYRIKEALIADGHSVYAVGKELGSLDEVGEKIEVLDLCIRADRGYDLIKAYNGDIGAVIIQPGAGSPQIEALLDERGIPWLNGCVLRALEAKGRL</sequence>
<organism evidence="2 3">
    <name type="scientific">Candidatus Aphodenecus pullistercoris</name>
    <dbReference type="NCBI Taxonomy" id="2840669"/>
    <lineage>
        <taxon>Bacteria</taxon>
        <taxon>Pseudomonadati</taxon>
        <taxon>Spirochaetota</taxon>
        <taxon>Spirochaetia</taxon>
        <taxon>Spirochaetales</taxon>
        <taxon>Candidatus Aphodenecus</taxon>
    </lineage>
</organism>
<reference evidence="2" key="1">
    <citation type="submission" date="2020-10" db="EMBL/GenBank/DDBJ databases">
        <authorList>
            <person name="Gilroy R."/>
        </authorList>
    </citation>
    <scope>NUCLEOTIDE SEQUENCE</scope>
    <source>
        <strain evidence="2">11167</strain>
    </source>
</reference>
<dbReference type="InterPro" id="IPR003781">
    <property type="entry name" value="CoA-bd"/>
</dbReference>
<dbReference type="EMBL" id="JADIMU010000041">
    <property type="protein sequence ID" value="MBO8443366.1"/>
    <property type="molecule type" value="Genomic_DNA"/>
</dbReference>
<dbReference type="Gene3D" id="3.40.50.720">
    <property type="entry name" value="NAD(P)-binding Rossmann-like Domain"/>
    <property type="match status" value="1"/>
</dbReference>
<accession>A0A9D9EB84</accession>
<protein>
    <submittedName>
        <fullName evidence="2">CoA-binding protein</fullName>
    </submittedName>
</protein>
<proteinExistence type="predicted"/>
<comment type="caution">
    <text evidence="2">The sequence shown here is derived from an EMBL/GenBank/DDBJ whole genome shotgun (WGS) entry which is preliminary data.</text>
</comment>
<dbReference type="Pfam" id="PF13380">
    <property type="entry name" value="CoA_binding_2"/>
    <property type="match status" value="1"/>
</dbReference>
<evidence type="ECO:0000313" key="2">
    <source>
        <dbReference type="EMBL" id="MBO8443366.1"/>
    </source>
</evidence>
<dbReference type="AlphaFoldDB" id="A0A9D9EB84"/>